<evidence type="ECO:0000256" key="4">
    <source>
        <dbReference type="ARBA" id="ARBA00037096"/>
    </source>
</evidence>
<sequence length="341" mass="37009">MDFLLNFLQSNWRYIVFLSPFLSVFSYASLRQLWRKRRCVQNERVLILGGSSGIGLEIARQYLASGGAAKVFLVGRNSDKLKEALDHCRSLSGIDGGDKRKGRVVGLTADLSSVEDMTRVKEKVVEEFGGIDTLIISAGVSATRPLLDIASSPSPSEGIHRAVSAANAALQSNYIGPLVAAVTFIPLLQASPNAPAILLISSLASVIPAPTRALYGSTKAASLMLYQSLAIEHPGIRWSFVLPSTVRGGFRGSAVDVDVQPNSKAKNAEETSARTSASTMEGLKVEDVARRCVVAIERGEKLVFFPSFVPRIGHFLYWLWPGFVEKKAMKKYGFVSQNSSR</sequence>
<evidence type="ECO:0000313" key="7">
    <source>
        <dbReference type="Proteomes" id="UP001437256"/>
    </source>
</evidence>
<evidence type="ECO:0000259" key="5">
    <source>
        <dbReference type="SMART" id="SM00822"/>
    </source>
</evidence>
<dbReference type="PANTHER" id="PTHR44196">
    <property type="entry name" value="DEHYDROGENASE/REDUCTASE SDR FAMILY MEMBER 7B"/>
    <property type="match status" value="1"/>
</dbReference>
<comment type="caution">
    <text evidence="6">The sequence shown here is derived from an EMBL/GenBank/DDBJ whole genome shotgun (WGS) entry which is preliminary data.</text>
</comment>
<dbReference type="PRINTS" id="PR00081">
    <property type="entry name" value="GDHRDH"/>
</dbReference>
<gene>
    <name evidence="6" type="ORF">AAF712_000132</name>
</gene>
<keyword evidence="3" id="KW-0560">Oxidoreductase</keyword>
<keyword evidence="2" id="KW-0521">NADP</keyword>
<dbReference type="PROSITE" id="PS00061">
    <property type="entry name" value="ADH_SHORT"/>
    <property type="match status" value="1"/>
</dbReference>
<dbReference type="SMART" id="SM00822">
    <property type="entry name" value="PKS_KR"/>
    <property type="match status" value="1"/>
</dbReference>
<dbReference type="Pfam" id="PF00106">
    <property type="entry name" value="adh_short"/>
    <property type="match status" value="1"/>
</dbReference>
<dbReference type="InterPro" id="IPR036291">
    <property type="entry name" value="NAD(P)-bd_dom_sf"/>
</dbReference>
<keyword evidence="7" id="KW-1185">Reference proteome</keyword>
<dbReference type="PANTHER" id="PTHR44196:SF1">
    <property type="entry name" value="DEHYDROGENASE_REDUCTASE SDR FAMILY MEMBER 7B"/>
    <property type="match status" value="1"/>
</dbReference>
<evidence type="ECO:0000256" key="2">
    <source>
        <dbReference type="ARBA" id="ARBA00022857"/>
    </source>
</evidence>
<dbReference type="Proteomes" id="UP001437256">
    <property type="component" value="Unassembled WGS sequence"/>
</dbReference>
<feature type="domain" description="Ketoreductase" evidence="5">
    <location>
        <begin position="43"/>
        <end position="241"/>
    </location>
</feature>
<dbReference type="InterPro" id="IPR002347">
    <property type="entry name" value="SDR_fam"/>
</dbReference>
<accession>A0ABR3AHD9</accession>
<comment type="function">
    <text evidence="4">Putative oxidoreductase.</text>
</comment>
<reference evidence="6 7" key="1">
    <citation type="submission" date="2024-05" db="EMBL/GenBank/DDBJ databases">
        <title>A draft genome resource for the thread blight pathogen Marasmius tenuissimus strain MS-2.</title>
        <authorList>
            <person name="Yulfo-Soto G.E."/>
            <person name="Baruah I.K."/>
            <person name="Amoako-Attah I."/>
            <person name="Bukari Y."/>
            <person name="Meinhardt L.W."/>
            <person name="Bailey B.A."/>
            <person name="Cohen S.P."/>
        </authorList>
    </citation>
    <scope>NUCLEOTIDE SEQUENCE [LARGE SCALE GENOMIC DNA]</scope>
    <source>
        <strain evidence="6 7">MS-2</strain>
    </source>
</reference>
<evidence type="ECO:0000256" key="3">
    <source>
        <dbReference type="ARBA" id="ARBA00023002"/>
    </source>
</evidence>
<name>A0ABR3AHD9_9AGAR</name>
<protein>
    <recommendedName>
        <fullName evidence="5">Ketoreductase domain-containing protein</fullName>
    </recommendedName>
</protein>
<comment type="similarity">
    <text evidence="1">Belongs to the short-chain dehydrogenases/reductases (SDR) family.</text>
</comment>
<dbReference type="EMBL" id="JBBXMP010000001">
    <property type="protein sequence ID" value="KAL0072369.1"/>
    <property type="molecule type" value="Genomic_DNA"/>
</dbReference>
<dbReference type="Gene3D" id="3.40.50.720">
    <property type="entry name" value="NAD(P)-binding Rossmann-like Domain"/>
    <property type="match status" value="1"/>
</dbReference>
<dbReference type="SUPFAM" id="SSF51735">
    <property type="entry name" value="NAD(P)-binding Rossmann-fold domains"/>
    <property type="match status" value="1"/>
</dbReference>
<dbReference type="InterPro" id="IPR057326">
    <property type="entry name" value="KR_dom"/>
</dbReference>
<organism evidence="6 7">
    <name type="scientific">Marasmius tenuissimus</name>
    <dbReference type="NCBI Taxonomy" id="585030"/>
    <lineage>
        <taxon>Eukaryota</taxon>
        <taxon>Fungi</taxon>
        <taxon>Dikarya</taxon>
        <taxon>Basidiomycota</taxon>
        <taxon>Agaricomycotina</taxon>
        <taxon>Agaricomycetes</taxon>
        <taxon>Agaricomycetidae</taxon>
        <taxon>Agaricales</taxon>
        <taxon>Marasmiineae</taxon>
        <taxon>Marasmiaceae</taxon>
        <taxon>Marasmius</taxon>
    </lineage>
</organism>
<proteinExistence type="inferred from homology"/>
<dbReference type="InterPro" id="IPR020904">
    <property type="entry name" value="Sc_DH/Rdtase_CS"/>
</dbReference>
<evidence type="ECO:0000256" key="1">
    <source>
        <dbReference type="ARBA" id="ARBA00006484"/>
    </source>
</evidence>
<evidence type="ECO:0000313" key="6">
    <source>
        <dbReference type="EMBL" id="KAL0072369.1"/>
    </source>
</evidence>